<evidence type="ECO:0000313" key="3">
    <source>
        <dbReference type="Proteomes" id="UP000287033"/>
    </source>
</evidence>
<gene>
    <name evidence="2" type="ORF">chiPu_0000073</name>
</gene>
<evidence type="ECO:0000313" key="2">
    <source>
        <dbReference type="EMBL" id="GCC19564.1"/>
    </source>
</evidence>
<protein>
    <submittedName>
        <fullName evidence="2">Uncharacterized protein</fullName>
    </submittedName>
</protein>
<evidence type="ECO:0000256" key="1">
    <source>
        <dbReference type="SAM" id="MobiDB-lite"/>
    </source>
</evidence>
<dbReference type="EMBL" id="BEZZ01000001">
    <property type="protein sequence ID" value="GCC19564.1"/>
    <property type="molecule type" value="Genomic_DNA"/>
</dbReference>
<dbReference type="Proteomes" id="UP000287033">
    <property type="component" value="Unassembled WGS sequence"/>
</dbReference>
<proteinExistence type="predicted"/>
<name>A0A401RN86_CHIPU</name>
<keyword evidence="3" id="KW-1185">Reference proteome</keyword>
<organism evidence="2 3">
    <name type="scientific">Chiloscyllium punctatum</name>
    <name type="common">Brownbanded bambooshark</name>
    <name type="synonym">Hemiscyllium punctatum</name>
    <dbReference type="NCBI Taxonomy" id="137246"/>
    <lineage>
        <taxon>Eukaryota</taxon>
        <taxon>Metazoa</taxon>
        <taxon>Chordata</taxon>
        <taxon>Craniata</taxon>
        <taxon>Vertebrata</taxon>
        <taxon>Chondrichthyes</taxon>
        <taxon>Elasmobranchii</taxon>
        <taxon>Galeomorphii</taxon>
        <taxon>Galeoidea</taxon>
        <taxon>Orectolobiformes</taxon>
        <taxon>Hemiscylliidae</taxon>
        <taxon>Chiloscyllium</taxon>
    </lineage>
</organism>
<accession>A0A401RN86</accession>
<sequence>MSQMRDALEQHRAVTIIACTTRRLRRCSRVCAGPVRAPATGSRTSRRDDAGCKGACDGGEAAAFGAGLCARTERERGACRQYVSLAVKSSWGSLRGGGGSRGKKKSSQVCGFFRTKH</sequence>
<comment type="caution">
    <text evidence="2">The sequence shown here is derived from an EMBL/GenBank/DDBJ whole genome shotgun (WGS) entry which is preliminary data.</text>
</comment>
<feature type="region of interest" description="Disordered" evidence="1">
    <location>
        <begin position="90"/>
        <end position="109"/>
    </location>
</feature>
<dbReference type="AlphaFoldDB" id="A0A401RN86"/>
<reference evidence="2 3" key="1">
    <citation type="journal article" date="2018" name="Nat. Ecol. Evol.">
        <title>Shark genomes provide insights into elasmobranch evolution and the origin of vertebrates.</title>
        <authorList>
            <person name="Hara Y"/>
            <person name="Yamaguchi K"/>
            <person name="Onimaru K"/>
            <person name="Kadota M"/>
            <person name="Koyanagi M"/>
            <person name="Keeley SD"/>
            <person name="Tatsumi K"/>
            <person name="Tanaka K"/>
            <person name="Motone F"/>
            <person name="Kageyama Y"/>
            <person name="Nozu R"/>
            <person name="Adachi N"/>
            <person name="Nishimura O"/>
            <person name="Nakagawa R"/>
            <person name="Tanegashima C"/>
            <person name="Kiyatake I"/>
            <person name="Matsumoto R"/>
            <person name="Murakumo K"/>
            <person name="Nishida K"/>
            <person name="Terakita A"/>
            <person name="Kuratani S"/>
            <person name="Sato K"/>
            <person name="Hyodo S Kuraku.S."/>
        </authorList>
    </citation>
    <scope>NUCLEOTIDE SEQUENCE [LARGE SCALE GENOMIC DNA]</scope>
</reference>